<dbReference type="STRING" id="155974.SAMN04487818_11654"/>
<dbReference type="AlphaFoldDB" id="A0A1H9XK67"/>
<protein>
    <submittedName>
        <fullName evidence="2">LPXTG-motif cell wall anchor domain-containing protein</fullName>
    </submittedName>
</protein>
<organism evidence="2 3">
    <name type="scientific">Actinokineospora terrae</name>
    <dbReference type="NCBI Taxonomy" id="155974"/>
    <lineage>
        <taxon>Bacteria</taxon>
        <taxon>Bacillati</taxon>
        <taxon>Actinomycetota</taxon>
        <taxon>Actinomycetes</taxon>
        <taxon>Pseudonocardiales</taxon>
        <taxon>Pseudonocardiaceae</taxon>
        <taxon>Actinokineospora</taxon>
    </lineage>
</organism>
<keyword evidence="1" id="KW-0472">Membrane</keyword>
<keyword evidence="1" id="KW-0812">Transmembrane</keyword>
<reference evidence="3" key="1">
    <citation type="submission" date="2016-10" db="EMBL/GenBank/DDBJ databases">
        <authorList>
            <person name="Varghese N."/>
            <person name="Submissions S."/>
        </authorList>
    </citation>
    <scope>NUCLEOTIDE SEQUENCE [LARGE SCALE GENOMIC DNA]</scope>
    <source>
        <strain evidence="3">DSM 44260</strain>
    </source>
</reference>
<evidence type="ECO:0000256" key="1">
    <source>
        <dbReference type="SAM" id="Phobius"/>
    </source>
</evidence>
<dbReference type="Proteomes" id="UP000199051">
    <property type="component" value="Unassembled WGS sequence"/>
</dbReference>
<dbReference type="EMBL" id="FOGI01000016">
    <property type="protein sequence ID" value="SES46580.1"/>
    <property type="molecule type" value="Genomic_DNA"/>
</dbReference>
<accession>A0A1H9XK67</accession>
<feature type="transmembrane region" description="Helical" evidence="1">
    <location>
        <begin position="116"/>
        <end position="135"/>
    </location>
</feature>
<name>A0A1H9XK67_9PSEU</name>
<proteinExistence type="predicted"/>
<keyword evidence="3" id="KW-1185">Reference proteome</keyword>
<sequence>MTKLRTDAKGHVAFKALPAGPYKVEVYGPWRFAEDYWGGLVLFAGSCERCGGAILRLVPGPVVPEAGTPIPPTTDGSTTTPVVNPVPVTNPVPQARAAVTTSNNTSPTLADTGANVLGLTAIGALAVLAGFATTLTTRRRRKA</sequence>
<keyword evidence="1" id="KW-1133">Transmembrane helix</keyword>
<dbReference type="NCBIfam" id="TIGR01167">
    <property type="entry name" value="LPXTG_anchor"/>
    <property type="match status" value="1"/>
</dbReference>
<evidence type="ECO:0000313" key="2">
    <source>
        <dbReference type="EMBL" id="SES46580.1"/>
    </source>
</evidence>
<gene>
    <name evidence="2" type="ORF">SAMN04487818_11654</name>
</gene>
<evidence type="ECO:0000313" key="3">
    <source>
        <dbReference type="Proteomes" id="UP000199051"/>
    </source>
</evidence>